<dbReference type="EMBL" id="VSSQ01011496">
    <property type="protein sequence ID" value="MPM46970.1"/>
    <property type="molecule type" value="Genomic_DNA"/>
</dbReference>
<feature type="transmembrane region" description="Helical" evidence="1">
    <location>
        <begin position="16"/>
        <end position="39"/>
    </location>
</feature>
<name>A0A645A195_9ZZZZ</name>
<comment type="caution">
    <text evidence="2">The sequence shown here is derived from an EMBL/GenBank/DDBJ whole genome shotgun (WGS) entry which is preliminary data.</text>
</comment>
<proteinExistence type="predicted"/>
<keyword evidence="1" id="KW-0812">Transmembrane</keyword>
<protein>
    <submittedName>
        <fullName evidence="2">Uncharacterized protein</fullName>
    </submittedName>
</protein>
<reference evidence="2" key="1">
    <citation type="submission" date="2019-08" db="EMBL/GenBank/DDBJ databases">
        <authorList>
            <person name="Kucharzyk K."/>
            <person name="Murdoch R.W."/>
            <person name="Higgins S."/>
            <person name="Loffler F."/>
        </authorList>
    </citation>
    <scope>NUCLEOTIDE SEQUENCE</scope>
</reference>
<evidence type="ECO:0000256" key="1">
    <source>
        <dbReference type="SAM" id="Phobius"/>
    </source>
</evidence>
<keyword evidence="1" id="KW-1133">Transmembrane helix</keyword>
<organism evidence="2">
    <name type="scientific">bioreactor metagenome</name>
    <dbReference type="NCBI Taxonomy" id="1076179"/>
    <lineage>
        <taxon>unclassified sequences</taxon>
        <taxon>metagenomes</taxon>
        <taxon>ecological metagenomes</taxon>
    </lineage>
</organism>
<sequence length="310" mass="35978">MINKIISFINEHNTAFSGWGVALFTGIISISTIIVKIIIKACKKKADNVSELMDSTKSDGIYIKSELSKALRIKETMKETFPEYKDFLLVQYGSSVNSDNNLPSDFDFIVLMLGYSKKEVKFMHNKGTTNQISDSTNITHVDVVYRDYLSFLFAASAGMPYENSVIANGKLVHGHEGYFCWLKNITKNILFDRDFLIRRFDEKIIIEKEQYVKCRKEMINFDHDVYYVIRAGYYYITSIIQREKIKAFEKVIIQKDVINLASVRNFYDSFKDPNTRDKYVNLVENLKRNNSFTTISVEDIEMILSNMDLF</sequence>
<evidence type="ECO:0000313" key="2">
    <source>
        <dbReference type="EMBL" id="MPM46970.1"/>
    </source>
</evidence>
<gene>
    <name evidence="2" type="ORF">SDC9_93677</name>
</gene>
<keyword evidence="1" id="KW-0472">Membrane</keyword>
<dbReference type="AlphaFoldDB" id="A0A645A195"/>
<accession>A0A645A195</accession>